<dbReference type="InterPro" id="IPR006142">
    <property type="entry name" value="INTEIN"/>
</dbReference>
<organism evidence="17 18">
    <name type="scientific">Mahella australiensis (strain DSM 15567 / CIP 107919 / 50-1 BON)</name>
    <dbReference type="NCBI Taxonomy" id="697281"/>
    <lineage>
        <taxon>Bacteria</taxon>
        <taxon>Bacillati</taxon>
        <taxon>Bacillota</taxon>
        <taxon>Clostridia</taxon>
        <taxon>Thermoanaerobacterales</taxon>
        <taxon>Thermoanaerobacterales Family IV. Incertae Sedis</taxon>
        <taxon>Mahella</taxon>
    </lineage>
</organism>
<dbReference type="SUPFAM" id="SSF52540">
    <property type="entry name" value="P-loop containing nucleoside triphosphate hydrolases"/>
    <property type="match status" value="2"/>
</dbReference>
<keyword evidence="4 15" id="KW-0813">Transport</keyword>
<dbReference type="InterPro" id="IPR036844">
    <property type="entry name" value="Hint_dom_sf"/>
</dbReference>
<reference evidence="18" key="1">
    <citation type="submission" date="2010-11" db="EMBL/GenBank/DDBJ databases">
        <title>The complete genome of Mahella australiensis DSM 15567.</title>
        <authorList>
            <consortium name="US DOE Joint Genome Institute (JGI-PGF)"/>
            <person name="Lucas S."/>
            <person name="Copeland A."/>
            <person name="Lapidus A."/>
            <person name="Bruce D."/>
            <person name="Goodwin L."/>
            <person name="Pitluck S."/>
            <person name="Kyrpides N."/>
            <person name="Mavromatis K."/>
            <person name="Pagani I."/>
            <person name="Ivanova N."/>
            <person name="Teshima H."/>
            <person name="Brettin T."/>
            <person name="Detter J.C."/>
            <person name="Han C."/>
            <person name="Tapia R."/>
            <person name="Land M."/>
            <person name="Hauser L."/>
            <person name="Markowitz V."/>
            <person name="Cheng J.-F."/>
            <person name="Hugenholtz P."/>
            <person name="Woyke T."/>
            <person name="Wu D."/>
            <person name="Spring S."/>
            <person name="Pukall R."/>
            <person name="Steenblock K."/>
            <person name="Schneider S."/>
            <person name="Klenk H.-P."/>
            <person name="Eisen J.A."/>
        </authorList>
    </citation>
    <scope>NUCLEOTIDE SEQUENCE [LARGE SCALE GENOMIC DNA]</scope>
    <source>
        <strain evidence="18">DSM 15567 / CIP 107919 / 50-1 BON</strain>
    </source>
</reference>
<dbReference type="Pfam" id="PF14528">
    <property type="entry name" value="LAGLIDADG_3"/>
    <property type="match status" value="1"/>
</dbReference>
<dbReference type="NCBIfam" id="NF003220">
    <property type="entry name" value="PRK04192.1"/>
    <property type="match status" value="1"/>
</dbReference>
<dbReference type="CDD" id="cd00081">
    <property type="entry name" value="Hint"/>
    <property type="match status" value="1"/>
</dbReference>
<dbReference type="Pfam" id="PF02874">
    <property type="entry name" value="ATP-synt_ab_N"/>
    <property type="match status" value="1"/>
</dbReference>
<dbReference type="RefSeq" id="WP_013780266.1">
    <property type="nucleotide sequence ID" value="NC_015520.1"/>
</dbReference>
<dbReference type="CDD" id="cd18111">
    <property type="entry name" value="ATP-synt_V_A-type_alpha_C"/>
    <property type="match status" value="1"/>
</dbReference>
<keyword evidence="18" id="KW-1185">Reference proteome</keyword>
<dbReference type="PANTHER" id="PTHR43607">
    <property type="entry name" value="V-TYPE PROTON ATPASE CATALYTIC SUBUNIT A"/>
    <property type="match status" value="1"/>
</dbReference>
<comment type="catalytic activity">
    <reaction evidence="15">
        <text>ATP + H2O + 4 H(+)(in) = ADP + phosphate + 5 H(+)(out)</text>
        <dbReference type="Rhea" id="RHEA:57720"/>
        <dbReference type="ChEBI" id="CHEBI:15377"/>
        <dbReference type="ChEBI" id="CHEBI:15378"/>
        <dbReference type="ChEBI" id="CHEBI:30616"/>
        <dbReference type="ChEBI" id="CHEBI:43474"/>
        <dbReference type="ChEBI" id="CHEBI:456216"/>
        <dbReference type="EC" id="7.1.2.2"/>
    </reaction>
</comment>
<dbReference type="InterPro" id="IPR006141">
    <property type="entry name" value="Intein_N"/>
</dbReference>
<dbReference type="OrthoDB" id="9803053at2"/>
<evidence type="ECO:0000256" key="14">
    <source>
        <dbReference type="ARBA" id="ARBA00054855"/>
    </source>
</evidence>
<keyword evidence="11 15" id="KW-0406">Ion transport</keyword>
<dbReference type="Pfam" id="PF00006">
    <property type="entry name" value="ATP-synt_ab"/>
    <property type="match status" value="1"/>
</dbReference>
<keyword evidence="7" id="KW-0068">Autocatalytic cleavage</keyword>
<dbReference type="Gene3D" id="3.40.50.300">
    <property type="entry name" value="P-loop containing nucleotide triphosphate hydrolases"/>
    <property type="match status" value="2"/>
</dbReference>
<dbReference type="GO" id="GO:0046961">
    <property type="term" value="F:proton-transporting ATPase activity, rotational mechanism"/>
    <property type="evidence" value="ECO:0007669"/>
    <property type="project" value="InterPro"/>
</dbReference>
<dbReference type="SMART" id="SM00305">
    <property type="entry name" value="HintC"/>
    <property type="match status" value="1"/>
</dbReference>
<dbReference type="PROSITE" id="PS50818">
    <property type="entry name" value="INTEIN_C_TER"/>
    <property type="match status" value="1"/>
</dbReference>
<evidence type="ECO:0000256" key="11">
    <source>
        <dbReference type="ARBA" id="ARBA00023065"/>
    </source>
</evidence>
<dbReference type="GO" id="GO:0005524">
    <property type="term" value="F:ATP binding"/>
    <property type="evidence" value="ECO:0007669"/>
    <property type="project" value="UniProtKB-UniRule"/>
</dbReference>
<dbReference type="GO" id="GO:0016539">
    <property type="term" value="P:intein-mediated protein splicing"/>
    <property type="evidence" value="ECO:0007669"/>
    <property type="project" value="InterPro"/>
</dbReference>
<dbReference type="AlphaFoldDB" id="F4A015"/>
<dbReference type="SUPFAM" id="SSF51294">
    <property type="entry name" value="Hedgehog/intein (Hint) domain"/>
    <property type="match status" value="1"/>
</dbReference>
<dbReference type="InterPro" id="IPR024034">
    <property type="entry name" value="ATPase_F1/V1_b/a_C"/>
</dbReference>
<name>F4A015_MAHA5</name>
<keyword evidence="5 15" id="KW-0547">Nucleotide-binding</keyword>
<dbReference type="NCBIfam" id="TIGR01443">
    <property type="entry name" value="intein_Cterm"/>
    <property type="match status" value="1"/>
</dbReference>
<dbReference type="InterPro" id="IPR003586">
    <property type="entry name" value="Hint_dom_C"/>
</dbReference>
<keyword evidence="6 15" id="KW-0375">Hydrogen ion transport</keyword>
<dbReference type="NCBIfam" id="TIGR01445">
    <property type="entry name" value="intein_Nterm"/>
    <property type="match status" value="1"/>
</dbReference>
<dbReference type="InterPro" id="IPR022878">
    <property type="entry name" value="V-ATPase_asu"/>
</dbReference>
<dbReference type="eggNOG" id="COG1155">
    <property type="taxonomic scope" value="Bacteria"/>
</dbReference>
<proteinExistence type="inferred from homology"/>
<dbReference type="GO" id="GO:0004519">
    <property type="term" value="F:endonuclease activity"/>
    <property type="evidence" value="ECO:0007669"/>
    <property type="project" value="InterPro"/>
</dbReference>
<evidence type="ECO:0000256" key="13">
    <source>
        <dbReference type="ARBA" id="ARBA00031719"/>
    </source>
</evidence>
<evidence type="ECO:0000313" key="17">
    <source>
        <dbReference type="EMBL" id="AEE95833.1"/>
    </source>
</evidence>
<dbReference type="PROSITE" id="PS50817">
    <property type="entry name" value="INTEIN_N_TER"/>
    <property type="match status" value="1"/>
</dbReference>
<evidence type="ECO:0000256" key="1">
    <source>
        <dbReference type="ARBA" id="ARBA00008936"/>
    </source>
</evidence>
<dbReference type="CDD" id="cd01134">
    <property type="entry name" value="V_A-ATPase_A"/>
    <property type="match status" value="1"/>
</dbReference>
<dbReference type="SUPFAM" id="SSF47917">
    <property type="entry name" value="C-terminal domain of alpha and beta subunits of F1 ATP synthase"/>
    <property type="match status" value="1"/>
</dbReference>
<evidence type="ECO:0000256" key="10">
    <source>
        <dbReference type="ARBA" id="ARBA00023000"/>
    </source>
</evidence>
<comment type="function">
    <text evidence="14 15">Produces ATP from ADP in the presence of a proton gradient across the membrane. The V-type alpha chain is a catalytic subunit.</text>
</comment>
<comment type="caution">
    <text evidence="15">Lacks conserved residue(s) required for the propagation of feature annotation.</text>
</comment>
<evidence type="ECO:0000256" key="3">
    <source>
        <dbReference type="ARBA" id="ARBA00018003"/>
    </source>
</evidence>
<dbReference type="Proteomes" id="UP000008457">
    <property type="component" value="Chromosome"/>
</dbReference>
<dbReference type="HOGENOM" id="CLU_008162_1_0_9"/>
<protein>
    <recommendedName>
        <fullName evidence="3 15">V-type ATP synthase alpha chain</fullName>
        <ecNumber evidence="2 15">7.1.2.2</ecNumber>
    </recommendedName>
    <alternativeName>
        <fullName evidence="13 15">V-ATPase subunit A</fullName>
    </alternativeName>
</protein>
<dbReference type="PRINTS" id="PR00379">
    <property type="entry name" value="INTEIN"/>
</dbReference>
<dbReference type="Gene3D" id="3.10.28.10">
    <property type="entry name" value="Homing endonucleases"/>
    <property type="match status" value="1"/>
</dbReference>
<dbReference type="Gene3D" id="1.10.1140.10">
    <property type="entry name" value="Bovine Mitochondrial F1-atpase, Atp Synthase Beta Chain, Chain D, domain 3"/>
    <property type="match status" value="1"/>
</dbReference>
<dbReference type="InterPro" id="IPR000194">
    <property type="entry name" value="ATPase_F1/V1/A1_a/bsu_nucl-bd"/>
</dbReference>
<dbReference type="Gene3D" id="2.170.16.10">
    <property type="entry name" value="Hedgehog/Intein (Hint) domain"/>
    <property type="match status" value="1"/>
</dbReference>
<dbReference type="GO" id="GO:0042777">
    <property type="term" value="P:proton motive force-driven plasma membrane ATP synthesis"/>
    <property type="evidence" value="ECO:0007669"/>
    <property type="project" value="UniProtKB-UniRule"/>
</dbReference>
<dbReference type="InterPro" id="IPR031686">
    <property type="entry name" value="ATP-synth_a_Xtn"/>
</dbReference>
<feature type="domain" description="DOD-type homing endonuclease" evidence="16">
    <location>
        <begin position="463"/>
        <end position="594"/>
    </location>
</feature>
<reference evidence="17 18" key="2">
    <citation type="journal article" date="2011" name="Stand. Genomic Sci.">
        <title>Complete genome sequence of Mahella australiensis type strain (50-1 BON).</title>
        <authorList>
            <person name="Sikorski J."/>
            <person name="Teshima H."/>
            <person name="Nolan M."/>
            <person name="Lucas S."/>
            <person name="Hammon N."/>
            <person name="Deshpande S."/>
            <person name="Cheng J.F."/>
            <person name="Pitluck S."/>
            <person name="Liolios K."/>
            <person name="Pagani I."/>
            <person name="Ivanova N."/>
            <person name="Huntemann M."/>
            <person name="Mavromatis K."/>
            <person name="Ovchinikova G."/>
            <person name="Pati A."/>
            <person name="Tapia R."/>
            <person name="Han C."/>
            <person name="Goodwin L."/>
            <person name="Chen A."/>
            <person name="Palaniappan K."/>
            <person name="Land M."/>
            <person name="Hauser L."/>
            <person name="Ngatchou-Djao O.D."/>
            <person name="Rohde M."/>
            <person name="Pukall R."/>
            <person name="Spring S."/>
            <person name="Abt B."/>
            <person name="Goker M."/>
            <person name="Detter J.C."/>
            <person name="Woyke T."/>
            <person name="Bristow J."/>
            <person name="Markowitz V."/>
            <person name="Hugenholtz P."/>
            <person name="Eisen J.A."/>
            <person name="Kyrpides N.C."/>
            <person name="Klenk H.P."/>
            <person name="Lapidus A."/>
        </authorList>
    </citation>
    <scope>NUCLEOTIDE SEQUENCE [LARGE SCALE GENOMIC DNA]</scope>
    <source>
        <strain evidence="18">DSM 15567 / CIP 107919 / 50-1 BON</strain>
    </source>
</reference>
<dbReference type="PANTHER" id="PTHR43607:SF1">
    <property type="entry name" value="H(+)-TRANSPORTING TWO-SECTOR ATPASE"/>
    <property type="match status" value="1"/>
</dbReference>
<dbReference type="InterPro" id="IPR004860">
    <property type="entry name" value="LAGLIDADG_dom"/>
</dbReference>
<evidence type="ECO:0000313" key="18">
    <source>
        <dbReference type="Proteomes" id="UP000008457"/>
    </source>
</evidence>
<dbReference type="InterPro" id="IPR027434">
    <property type="entry name" value="Homing_endonucl"/>
</dbReference>
<dbReference type="EC" id="7.1.2.2" evidence="2 15"/>
<dbReference type="FunFam" id="2.40.30.20:FF:000002">
    <property type="entry name" value="V-type proton ATPase catalytic subunit A"/>
    <property type="match status" value="1"/>
</dbReference>
<keyword evidence="8 15" id="KW-0067">ATP-binding</keyword>
<dbReference type="eggNOG" id="COG1372">
    <property type="taxonomic scope" value="Bacteria"/>
</dbReference>
<evidence type="ECO:0000256" key="2">
    <source>
        <dbReference type="ARBA" id="ARBA00012473"/>
    </source>
</evidence>
<dbReference type="SUPFAM" id="SSF50615">
    <property type="entry name" value="N-terminal domain of alpha and beta subunits of F1 ATP synthase"/>
    <property type="match status" value="1"/>
</dbReference>
<dbReference type="InterPro" id="IPR036121">
    <property type="entry name" value="ATPase_F1/V1/A1_a/bsu_N_sf"/>
</dbReference>
<evidence type="ECO:0000256" key="4">
    <source>
        <dbReference type="ARBA" id="ARBA00022448"/>
    </source>
</evidence>
<dbReference type="Pfam" id="PF16886">
    <property type="entry name" value="ATP-synt_ab_Xtn"/>
    <property type="match status" value="1"/>
</dbReference>
<dbReference type="InterPro" id="IPR004042">
    <property type="entry name" value="Intein_endonuc_central"/>
</dbReference>
<dbReference type="SUPFAM" id="SSF55608">
    <property type="entry name" value="Homing endonucleases"/>
    <property type="match status" value="1"/>
</dbReference>
<dbReference type="FunFam" id="2.40.50.100:FF:000008">
    <property type="entry name" value="V-type proton ATPase catalytic subunit A"/>
    <property type="match status" value="1"/>
</dbReference>
<evidence type="ECO:0000259" key="16">
    <source>
        <dbReference type="PROSITE" id="PS50819"/>
    </source>
</evidence>
<dbReference type="InterPro" id="IPR030934">
    <property type="entry name" value="Intein_C"/>
</dbReference>
<evidence type="ECO:0000256" key="5">
    <source>
        <dbReference type="ARBA" id="ARBA00022741"/>
    </source>
</evidence>
<dbReference type="InterPro" id="IPR003587">
    <property type="entry name" value="Hint_dom_N"/>
</dbReference>
<dbReference type="InterPro" id="IPR004100">
    <property type="entry name" value="ATPase_F1/V1/A1_a/bsu_N"/>
</dbReference>
<dbReference type="HAMAP" id="MF_00309">
    <property type="entry name" value="ATP_synth_A_arch"/>
    <property type="match status" value="1"/>
</dbReference>
<evidence type="ECO:0000256" key="6">
    <source>
        <dbReference type="ARBA" id="ARBA00022781"/>
    </source>
</evidence>
<comment type="similarity">
    <text evidence="1 15">Belongs to the ATPase alpha/beta chains family.</text>
</comment>
<keyword evidence="12 15" id="KW-0066">ATP synthesis</keyword>
<dbReference type="Pfam" id="PF22919">
    <property type="entry name" value="ATP-synt_VA_C"/>
    <property type="match status" value="1"/>
</dbReference>
<dbReference type="GO" id="GO:0046933">
    <property type="term" value="F:proton-transporting ATP synthase activity, rotational mechanism"/>
    <property type="evidence" value="ECO:0007669"/>
    <property type="project" value="UniProtKB-UniRule"/>
</dbReference>
<evidence type="ECO:0000256" key="12">
    <source>
        <dbReference type="ARBA" id="ARBA00023310"/>
    </source>
</evidence>
<dbReference type="EMBL" id="CP002360">
    <property type="protein sequence ID" value="AEE95833.1"/>
    <property type="molecule type" value="Genomic_DNA"/>
</dbReference>
<dbReference type="PROSITE" id="PS50819">
    <property type="entry name" value="INTEIN_ENDONUCLEASE"/>
    <property type="match status" value="1"/>
</dbReference>
<gene>
    <name evidence="15" type="primary">atpA</name>
    <name evidence="17" type="ordered locus">Mahau_0630</name>
</gene>
<dbReference type="GO" id="GO:0045259">
    <property type="term" value="C:proton-transporting ATP synthase complex"/>
    <property type="evidence" value="ECO:0007669"/>
    <property type="project" value="UniProtKB-ARBA"/>
</dbReference>
<evidence type="ECO:0000256" key="15">
    <source>
        <dbReference type="HAMAP-Rule" id="MF_00309"/>
    </source>
</evidence>
<dbReference type="InterPro" id="IPR027417">
    <property type="entry name" value="P-loop_NTPase"/>
</dbReference>
<evidence type="ECO:0000256" key="8">
    <source>
        <dbReference type="ARBA" id="ARBA00022840"/>
    </source>
</evidence>
<keyword evidence="10" id="KW-0651">Protein splicing</keyword>
<dbReference type="Gene3D" id="2.40.30.20">
    <property type="match status" value="1"/>
</dbReference>
<sequence>MSQGSIVKVSGPLVVAQGMGDANMYDVVRVSGMGLIGEIVEIHGDMAYIQVYEETSGLGPGEPVESTGQPLSVELGPGLIEAIYDGIQRPLNAIREQAGDRIARGVRAPSLDRDKKWHFTPVIEKGAHVTAGDIIGVVQETPIVEHRIMVPYGIEGTVEEIYEGDFTVEDTVARVAVKGGIKEITMMQHWPVRRGRPYKRKLPPDRPLITGQRVIDTLFPVAKGGTACIPGPFGSGKCVSGDTPIVLADGTLTTMDELFENALCRGKVQMQGCETLVELDQPLSVLTMDNGVGIEAQAPIVYKGKSDTLLCVRTHSGRSVKVTPVHKLFRIDDSGHIIETQAGDLKPGEFIAAPRRLKADAGDAAFELEISPNVRVMDDDVRRNISVILRNMRANGTLDSVVGLSRASAESIIYGKLTASVETVGNIYAAAELELPRFNNLRGARAGHIVRLPQKVTSELAELAGLFIAEGHIRDEGTVIFTNSEARLRQRFKDLIMKVFGIPCKDVLQSGKTPSVAVFSTTLVCIFEAMGMAGNSKHKSVPPVIMRSSDKALAAFLRGYYLGDGSFSEGEIEFSTASPRLQIAVSYALTRLGIFHTMANSGRRHRIFVRGRDNLRAFYEFTAGGFADHLKFNAIMEYVNSKKTTYTAHDIVPVGPELIERVYEAAGRPYARLKKAGIEITNYTRNGERMSADKFKKFVEITGDPTGELEQLCLYLDDFFCDEIVAIDEMEGPFDVYDVTVPETHNFIGGTGALVLHNTVVQHQLAKWADADIIVYVGCGERGNEMTDVLMEFPELKDPRSGQPLMKRTVLIANTSDMPVAAREASIYTGITIAEYFRDMGYSVALMADSTSRWAEALREMSGRLEEMPGEEGYPAYLSSRLAEFYERTGYVKCMGSQEREGTLTAVGAVSPPGGDISEPVTQATLRIVKVFWSLDAQLARARHFPAINWLLSYSLYIDNIRDWMNENVAPDWMDLRMQAMRLLQEESSLEEIVRLVGIDAISIRDRWVLEAARSIREDFLHQVAFDEVDTYTSMNKQYRMLKIIMDYYKRGQQALDEGVELDAITNLPVRERIDRAKYIKEENMNQFDDIEKQMAEQFAQLLESSKA</sequence>
<dbReference type="KEGG" id="mas:Mahau_0630"/>
<dbReference type="InterPro" id="IPR020003">
    <property type="entry name" value="ATPase_a/bsu_AS"/>
</dbReference>
<accession>F4A015</accession>
<dbReference type="InterPro" id="IPR055190">
    <property type="entry name" value="ATP-synt_VA_C"/>
</dbReference>
<dbReference type="Gene3D" id="2.40.50.100">
    <property type="match status" value="1"/>
</dbReference>
<dbReference type="SMART" id="SM00306">
    <property type="entry name" value="HintN"/>
    <property type="match status" value="1"/>
</dbReference>
<dbReference type="InterPro" id="IPR023366">
    <property type="entry name" value="ATP_synth_asu-like_sf"/>
</dbReference>
<dbReference type="PROSITE" id="PS00152">
    <property type="entry name" value="ATPASE_ALPHA_BETA"/>
    <property type="match status" value="1"/>
</dbReference>
<evidence type="ECO:0000256" key="7">
    <source>
        <dbReference type="ARBA" id="ARBA00022813"/>
    </source>
</evidence>
<evidence type="ECO:0000256" key="9">
    <source>
        <dbReference type="ARBA" id="ARBA00022967"/>
    </source>
</evidence>
<dbReference type="STRING" id="697281.Mahau_0630"/>
<keyword evidence="9 15" id="KW-1278">Translocase</keyword>
<dbReference type="CDD" id="cd18119">
    <property type="entry name" value="ATP-synt_V_A-type_alpha_N"/>
    <property type="match status" value="1"/>
</dbReference>